<dbReference type="OrthoDB" id="597625at2"/>
<dbReference type="SUPFAM" id="SSF55785">
    <property type="entry name" value="PYP-like sensor domain (PAS domain)"/>
    <property type="match status" value="1"/>
</dbReference>
<reference evidence="2 3" key="1">
    <citation type="submission" date="2008-06" db="EMBL/GenBank/DDBJ databases">
        <title>Complete sequence of Pelodictyon phaeoclathratiforme BU-1.</title>
        <authorList>
            <consortium name="US DOE Joint Genome Institute"/>
            <person name="Lucas S."/>
            <person name="Copeland A."/>
            <person name="Lapidus A."/>
            <person name="Glavina del Rio T."/>
            <person name="Dalin E."/>
            <person name="Tice H."/>
            <person name="Bruce D."/>
            <person name="Goodwin L."/>
            <person name="Pitluck S."/>
            <person name="Schmutz J."/>
            <person name="Larimer F."/>
            <person name="Land M."/>
            <person name="Hauser L."/>
            <person name="Kyrpides N."/>
            <person name="Mikhailova N."/>
            <person name="Liu Z."/>
            <person name="Li T."/>
            <person name="Zhao F."/>
            <person name="Overmann J."/>
            <person name="Bryant D.A."/>
            <person name="Richardson P."/>
        </authorList>
    </citation>
    <scope>NUCLEOTIDE SEQUENCE [LARGE SCALE GENOMIC DNA]</scope>
    <source>
        <strain evidence="3">DSM 5477 / BU-1</strain>
    </source>
</reference>
<organism evidence="2 3">
    <name type="scientific">Pelodictyon phaeoclathratiforme (strain DSM 5477 / BU-1)</name>
    <dbReference type="NCBI Taxonomy" id="324925"/>
    <lineage>
        <taxon>Bacteria</taxon>
        <taxon>Pseudomonadati</taxon>
        <taxon>Chlorobiota</taxon>
        <taxon>Chlorobiia</taxon>
        <taxon>Chlorobiales</taxon>
        <taxon>Chlorobiaceae</taxon>
        <taxon>Chlorobium/Pelodictyon group</taxon>
        <taxon>Pelodictyon</taxon>
    </lineage>
</organism>
<dbReference type="CDD" id="cd00130">
    <property type="entry name" value="PAS"/>
    <property type="match status" value="1"/>
</dbReference>
<dbReference type="EMBL" id="CP001110">
    <property type="protein sequence ID" value="ACF44921.1"/>
    <property type="molecule type" value="Genomic_DNA"/>
</dbReference>
<protein>
    <recommendedName>
        <fullName evidence="1">PAS domain-containing protein</fullName>
    </recommendedName>
</protein>
<accession>B4SGI5</accession>
<dbReference type="STRING" id="324925.Ppha_2769"/>
<sequence length="216" mass="24641">MSSNSGFSQRLREYILQKHGSINSFCKAVGIKYPAQMTPYLQGKCRPGKKMLERLRNDGADIQWLQSGHVKDYPLAPLSNALAFSRSRMDIDNLFRQVHLNVGGESDRFKPVIEAYAVIDHAERLVDMTGSIETFLGYEANALSEVGLASLIHPEDYVLVQSSLHRQRQEDDIVTFHSRFKTGEGKYMLVEWCLYIKCKPMSDLREYTMILRKSGS</sequence>
<dbReference type="InterPro" id="IPR035965">
    <property type="entry name" value="PAS-like_dom_sf"/>
</dbReference>
<name>B4SGI5_PELPB</name>
<dbReference type="AlphaFoldDB" id="B4SGI5"/>
<dbReference type="Gene3D" id="3.30.450.20">
    <property type="entry name" value="PAS domain"/>
    <property type="match status" value="1"/>
</dbReference>
<dbReference type="KEGG" id="pph:Ppha_2769"/>
<dbReference type="HOGENOM" id="CLU_1218887_0_0_10"/>
<keyword evidence="3" id="KW-1185">Reference proteome</keyword>
<dbReference type="Pfam" id="PF08447">
    <property type="entry name" value="PAS_3"/>
    <property type="match status" value="1"/>
</dbReference>
<dbReference type="InterPro" id="IPR013655">
    <property type="entry name" value="PAS_fold_3"/>
</dbReference>
<dbReference type="InterPro" id="IPR000014">
    <property type="entry name" value="PAS"/>
</dbReference>
<dbReference type="NCBIfam" id="TIGR00229">
    <property type="entry name" value="sensory_box"/>
    <property type="match status" value="1"/>
</dbReference>
<dbReference type="RefSeq" id="WP_012509389.1">
    <property type="nucleotide sequence ID" value="NC_011060.1"/>
</dbReference>
<proteinExistence type="predicted"/>
<dbReference type="PROSITE" id="PS50112">
    <property type="entry name" value="PAS"/>
    <property type="match status" value="1"/>
</dbReference>
<evidence type="ECO:0000259" key="1">
    <source>
        <dbReference type="PROSITE" id="PS50112"/>
    </source>
</evidence>
<evidence type="ECO:0000313" key="2">
    <source>
        <dbReference type="EMBL" id="ACF44921.1"/>
    </source>
</evidence>
<dbReference type="Proteomes" id="UP000002724">
    <property type="component" value="Chromosome"/>
</dbReference>
<gene>
    <name evidence="2" type="ordered locus">Ppha_2769</name>
</gene>
<dbReference type="eggNOG" id="ENOG5033RMI">
    <property type="taxonomic scope" value="Bacteria"/>
</dbReference>
<feature type="domain" description="PAS" evidence="1">
    <location>
        <begin position="118"/>
        <end position="171"/>
    </location>
</feature>
<evidence type="ECO:0000313" key="3">
    <source>
        <dbReference type="Proteomes" id="UP000002724"/>
    </source>
</evidence>